<dbReference type="PANTHER" id="PTHR48080:SF3">
    <property type="entry name" value="ENOLASE SUPERFAMILY MEMBER DDB_G0284701"/>
    <property type="match status" value="1"/>
</dbReference>
<evidence type="ECO:0000259" key="3">
    <source>
        <dbReference type="Pfam" id="PF13378"/>
    </source>
</evidence>
<reference evidence="5" key="1">
    <citation type="submission" date="2015-09" db="EMBL/GenBank/DDBJ databases">
        <authorList>
            <consortium name="Pathogen Informatics"/>
        </authorList>
    </citation>
    <scope>NUCLEOTIDE SEQUENCE [LARGE SCALE GENOMIC DNA]</scope>
    <source>
        <strain evidence="5">Lake Konstanz</strain>
    </source>
</reference>
<dbReference type="Pfam" id="PF13378">
    <property type="entry name" value="MR_MLE_C"/>
    <property type="match status" value="1"/>
</dbReference>
<protein>
    <submittedName>
        <fullName evidence="4">Chloromuconate cycloisomerase, putative</fullName>
    </submittedName>
</protein>
<dbReference type="EMBL" id="CYKH01001969">
    <property type="protein sequence ID" value="CUG91780.1"/>
    <property type="molecule type" value="Genomic_DNA"/>
</dbReference>
<dbReference type="Gene3D" id="3.30.390.10">
    <property type="entry name" value="Enolase-like, N-terminal domain"/>
    <property type="match status" value="1"/>
</dbReference>
<feature type="domain" description="Enolase C-terminal" evidence="3">
    <location>
        <begin position="334"/>
        <end position="445"/>
    </location>
</feature>
<comment type="similarity">
    <text evidence="1">Belongs to the mandelate racemase/muconate lactonizing enzyme family.</text>
</comment>
<dbReference type="Proteomes" id="UP000051952">
    <property type="component" value="Unassembled WGS sequence"/>
</dbReference>
<sequence>MAAERLSFSFPFPTVGSAGVVVTLSFETLSLRLRHAFGTSHSSTTHRNNALFQCRWGDTSDVNIVGYGESGLPPKKPKCYLADVNDCKATFELYCSAIEAALQNNGDQVLHDVAGHQQYVFGGLASKTQHNNGWFPFARQPELVAKDFPRNNLARPVFLFLLKALDAATIEPEQRAARSGIEAALFDCWCKVLGVSFPRFANLTHPLRSSLSSSSQTPAHDDVTRSFYTAALNDSIEEMKESTEFGLAYTSAIKIKLDSNVDRARTILTAFAEANLGAVWSIDANAAWTPDVARRYVSLAEELFSSSPRKEEEMPSSSDDRHPTTPPQLLFPQLYMIEQPWAAAFVPRPEDDETKYWVEFRKALNAIGVRVYADESIATAEDVERFATAGLVDGVNVKLEKAGGIRGALRAACRARELGLYVWIGTMVSSSLGCCQAAQVAVVADDSDVDGGLLAYPDQFDGGFSWRQHDGGILLCREPEGTLLPSQREAGSPPSSFAGFGVVNVGQS</sequence>
<keyword evidence="4" id="KW-0413">Isomerase</keyword>
<dbReference type="PANTHER" id="PTHR48080">
    <property type="entry name" value="D-GALACTONATE DEHYDRATASE-RELATED"/>
    <property type="match status" value="1"/>
</dbReference>
<dbReference type="OMA" id="ECALIDW"/>
<evidence type="ECO:0000256" key="2">
    <source>
        <dbReference type="ARBA" id="ARBA00022723"/>
    </source>
</evidence>
<dbReference type="AlphaFoldDB" id="A0A0S4JNF9"/>
<evidence type="ECO:0000313" key="4">
    <source>
        <dbReference type="EMBL" id="CUG91780.1"/>
    </source>
</evidence>
<dbReference type="InterPro" id="IPR034593">
    <property type="entry name" value="DgoD-like"/>
</dbReference>
<keyword evidence="2" id="KW-0479">Metal-binding</keyword>
<keyword evidence="5" id="KW-1185">Reference proteome</keyword>
<dbReference type="Gene3D" id="3.20.20.120">
    <property type="entry name" value="Enolase-like C-terminal domain"/>
    <property type="match status" value="1"/>
</dbReference>
<dbReference type="OrthoDB" id="17395at2759"/>
<dbReference type="VEuPathDB" id="TriTrypDB:BSAL_34095"/>
<evidence type="ECO:0000256" key="1">
    <source>
        <dbReference type="ARBA" id="ARBA00008031"/>
    </source>
</evidence>
<proteinExistence type="inferred from homology"/>
<accession>A0A0S4JNF9</accession>
<organism evidence="4 5">
    <name type="scientific">Bodo saltans</name>
    <name type="common">Flagellated protozoan</name>
    <dbReference type="NCBI Taxonomy" id="75058"/>
    <lineage>
        <taxon>Eukaryota</taxon>
        <taxon>Discoba</taxon>
        <taxon>Euglenozoa</taxon>
        <taxon>Kinetoplastea</taxon>
        <taxon>Metakinetoplastina</taxon>
        <taxon>Eubodonida</taxon>
        <taxon>Bodonidae</taxon>
        <taxon>Bodo</taxon>
    </lineage>
</organism>
<dbReference type="GO" id="GO:0016853">
    <property type="term" value="F:isomerase activity"/>
    <property type="evidence" value="ECO:0007669"/>
    <property type="project" value="UniProtKB-KW"/>
</dbReference>
<dbReference type="GO" id="GO:0046872">
    <property type="term" value="F:metal ion binding"/>
    <property type="evidence" value="ECO:0007669"/>
    <property type="project" value="UniProtKB-KW"/>
</dbReference>
<gene>
    <name evidence="4" type="ORF">BSAL_34095</name>
</gene>
<dbReference type="SUPFAM" id="SSF51604">
    <property type="entry name" value="Enolase C-terminal domain-like"/>
    <property type="match status" value="1"/>
</dbReference>
<dbReference type="InterPro" id="IPR029017">
    <property type="entry name" value="Enolase-like_N"/>
</dbReference>
<dbReference type="InterPro" id="IPR036849">
    <property type="entry name" value="Enolase-like_C_sf"/>
</dbReference>
<evidence type="ECO:0000313" key="5">
    <source>
        <dbReference type="Proteomes" id="UP000051952"/>
    </source>
</evidence>
<dbReference type="InterPro" id="IPR029065">
    <property type="entry name" value="Enolase_C-like"/>
</dbReference>
<name>A0A0S4JNF9_BODSA</name>